<reference evidence="2" key="1">
    <citation type="submission" date="2023-06" db="EMBL/GenBank/DDBJ databases">
        <authorList>
            <person name="Noh H."/>
        </authorList>
    </citation>
    <scope>NUCLEOTIDE SEQUENCE</scope>
    <source>
        <strain evidence="2">DUCC20226</strain>
    </source>
</reference>
<name>A0AAD9SB16_PHOAM</name>
<evidence type="ECO:0000256" key="1">
    <source>
        <dbReference type="SAM" id="MobiDB-lite"/>
    </source>
</evidence>
<dbReference type="Proteomes" id="UP001265746">
    <property type="component" value="Unassembled WGS sequence"/>
</dbReference>
<keyword evidence="3" id="KW-1185">Reference proteome</keyword>
<evidence type="ECO:0000313" key="2">
    <source>
        <dbReference type="EMBL" id="KAK2603374.1"/>
    </source>
</evidence>
<protein>
    <submittedName>
        <fullName evidence="2">Uncharacterized protein</fullName>
    </submittedName>
</protein>
<organism evidence="2 3">
    <name type="scientific">Phomopsis amygdali</name>
    <name type="common">Fusicoccum amygdali</name>
    <dbReference type="NCBI Taxonomy" id="1214568"/>
    <lineage>
        <taxon>Eukaryota</taxon>
        <taxon>Fungi</taxon>
        <taxon>Dikarya</taxon>
        <taxon>Ascomycota</taxon>
        <taxon>Pezizomycotina</taxon>
        <taxon>Sordariomycetes</taxon>
        <taxon>Sordariomycetidae</taxon>
        <taxon>Diaporthales</taxon>
        <taxon>Diaporthaceae</taxon>
        <taxon>Diaporthe</taxon>
    </lineage>
</organism>
<dbReference type="AlphaFoldDB" id="A0AAD9SB16"/>
<dbReference type="EMBL" id="JAUJFL010000005">
    <property type="protein sequence ID" value="KAK2603374.1"/>
    <property type="molecule type" value="Genomic_DNA"/>
</dbReference>
<comment type="caution">
    <text evidence="2">The sequence shown here is derived from an EMBL/GenBank/DDBJ whole genome shotgun (WGS) entry which is preliminary data.</text>
</comment>
<feature type="region of interest" description="Disordered" evidence="1">
    <location>
        <begin position="89"/>
        <end position="108"/>
    </location>
</feature>
<accession>A0AAD9SB16</accession>
<gene>
    <name evidence="2" type="ORF">N8I77_009838</name>
</gene>
<sequence>MKNFSKVLRMTKSQYGAEGDEDEEDSAGFCDSHPCWSARTKPITREMPIFRPLRASMLDISGRLAPVDTAQPVIPGRVSQITAQVEWSRQVDKGRHTQGRLDAGDPPLGQANADIDLVGAKGGDHVASARGKRDKLGIKAKVLAGEVDRGGKVLGHVADAKRGRGHGVGYVGFGWAKVSSWEAAGGVRRSTMWGGQRGQRAALEEFGSLKLKSEHEVS</sequence>
<evidence type="ECO:0000313" key="3">
    <source>
        <dbReference type="Proteomes" id="UP001265746"/>
    </source>
</evidence>
<proteinExistence type="predicted"/>